<dbReference type="Proteomes" id="UP001178507">
    <property type="component" value="Unassembled WGS sequence"/>
</dbReference>
<dbReference type="PANTHER" id="PTHR23216">
    <property type="entry name" value="NUCLEOLAR AND COILED-BODY PHOSPHOPROTEIN 1"/>
    <property type="match status" value="1"/>
</dbReference>
<feature type="region of interest" description="Disordered" evidence="1">
    <location>
        <begin position="194"/>
        <end position="230"/>
    </location>
</feature>
<evidence type="ECO:0000256" key="1">
    <source>
        <dbReference type="SAM" id="MobiDB-lite"/>
    </source>
</evidence>
<comment type="caution">
    <text evidence="2">The sequence shown here is derived from an EMBL/GenBank/DDBJ whole genome shotgun (WGS) entry which is preliminary data.</text>
</comment>
<dbReference type="AlphaFoldDB" id="A0AA36J5K3"/>
<organism evidence="2 3">
    <name type="scientific">Effrenium voratum</name>
    <dbReference type="NCBI Taxonomy" id="2562239"/>
    <lineage>
        <taxon>Eukaryota</taxon>
        <taxon>Sar</taxon>
        <taxon>Alveolata</taxon>
        <taxon>Dinophyceae</taxon>
        <taxon>Suessiales</taxon>
        <taxon>Symbiodiniaceae</taxon>
        <taxon>Effrenium</taxon>
    </lineage>
</organism>
<protein>
    <submittedName>
        <fullName evidence="2">Uncharacterized protein</fullName>
    </submittedName>
</protein>
<feature type="compositionally biased region" description="Basic and acidic residues" evidence="1">
    <location>
        <begin position="219"/>
        <end position="228"/>
    </location>
</feature>
<feature type="compositionally biased region" description="Pro residues" evidence="1">
    <location>
        <begin position="45"/>
        <end position="55"/>
    </location>
</feature>
<feature type="region of interest" description="Disordered" evidence="1">
    <location>
        <begin position="1"/>
        <end position="74"/>
    </location>
</feature>
<sequence length="462" mass="50950">MSGSSSSSSSSSSSESNQDEAASDPESEEADAPESQGRQGRPAPAAAPAPAVPKPEAPRPKPKKRPAEEEEQEAFRLSIESLQGRWRHSVSSLGMLCVKGRSVKFVDGSSYELKELSPGRIDMCGWQTVAARSSPEVIVWSLESDPATTCNWLLEEDVDQNTLEGLDSRNIIQGKRRRAKVDYAALERQIDQEQKKTQDVFSDRSSDSGEGEGESLEMSPKEWAEHHAKQSAKAAGEFRKWMLSTCTSRHEELLRRKGLLVTRMPVALVGPGRRTLEKELAPYGVKLRFHCQETVVLVDASCRERFQAKHPQEWRDAREAKESPTTAAPVASPPALAAPAAPAAPAATSASQAVSPAKKRRLRRIVTDSDDEAPEAEAPSTEAPQSTSEGQVPDLQAAWSEVEEKSGVVPTPEADKAKGSPPPVSQERPPRRRSEPRRRLFRSLRRPRGDWKAPRRCRRRRH</sequence>
<evidence type="ECO:0000313" key="2">
    <source>
        <dbReference type="EMBL" id="CAJ1398934.1"/>
    </source>
</evidence>
<proteinExistence type="predicted"/>
<feature type="compositionally biased region" description="Basic and acidic residues" evidence="1">
    <location>
        <begin position="308"/>
        <end position="322"/>
    </location>
</feature>
<keyword evidence="3" id="KW-1185">Reference proteome</keyword>
<feature type="compositionally biased region" description="Basic residues" evidence="1">
    <location>
        <begin position="434"/>
        <end position="446"/>
    </location>
</feature>
<reference evidence="2" key="1">
    <citation type="submission" date="2023-08" db="EMBL/GenBank/DDBJ databases">
        <authorList>
            <person name="Chen Y."/>
            <person name="Shah S."/>
            <person name="Dougan E. K."/>
            <person name="Thang M."/>
            <person name="Chan C."/>
        </authorList>
    </citation>
    <scope>NUCLEOTIDE SEQUENCE</scope>
</reference>
<gene>
    <name evidence="2" type="ORF">EVOR1521_LOCUS22582</name>
</gene>
<feature type="compositionally biased region" description="Low complexity" evidence="1">
    <location>
        <begin position="1"/>
        <end position="16"/>
    </location>
</feature>
<feature type="region of interest" description="Disordered" evidence="1">
    <location>
        <begin position="308"/>
        <end position="462"/>
    </location>
</feature>
<feature type="compositionally biased region" description="Low complexity" evidence="1">
    <location>
        <begin position="323"/>
        <end position="356"/>
    </location>
</feature>
<dbReference type="InterPro" id="IPR039191">
    <property type="entry name" value="Nopp140-like"/>
</dbReference>
<dbReference type="GO" id="GO:0005730">
    <property type="term" value="C:nucleolus"/>
    <property type="evidence" value="ECO:0007669"/>
    <property type="project" value="InterPro"/>
</dbReference>
<feature type="compositionally biased region" description="Acidic residues" evidence="1">
    <location>
        <begin position="17"/>
        <end position="32"/>
    </location>
</feature>
<feature type="compositionally biased region" description="Basic and acidic residues" evidence="1">
    <location>
        <begin position="194"/>
        <end position="207"/>
    </location>
</feature>
<evidence type="ECO:0000313" key="3">
    <source>
        <dbReference type="Proteomes" id="UP001178507"/>
    </source>
</evidence>
<name>A0AA36J5K3_9DINO</name>
<accession>A0AA36J5K3</accession>
<dbReference type="EMBL" id="CAUJNA010003316">
    <property type="protein sequence ID" value="CAJ1398934.1"/>
    <property type="molecule type" value="Genomic_DNA"/>
</dbReference>
<dbReference type="PANTHER" id="PTHR23216:SF1">
    <property type="entry name" value="NUCLEOLAR AND COILED-BODY PHOSPHOPROTEIN 1"/>
    <property type="match status" value="1"/>
</dbReference>